<dbReference type="GO" id="GO:0006310">
    <property type="term" value="P:DNA recombination"/>
    <property type="evidence" value="ECO:0007669"/>
    <property type="project" value="UniProtKB-KW"/>
</dbReference>
<name>A0A8T8LYU5_PSESX</name>
<reference evidence="2" key="1">
    <citation type="journal article" date="2011" name="PLoS Pathog.">
        <title>Dynamic evolution of pathogenicity revealed by sequencing and comparative genomics of 19 Pseudomonas syringae isolates.</title>
        <authorList>
            <person name="Baltrus D.A."/>
            <person name="Nishimura M.T."/>
            <person name="Romanchuk A."/>
            <person name="Chang J.H."/>
            <person name="Mukhtar M.S."/>
            <person name="Cherkis K."/>
            <person name="Roach J."/>
            <person name="Grant S.R."/>
            <person name="Jones C.D."/>
            <person name="Dangl J.L."/>
        </authorList>
    </citation>
    <scope>NUCLEOTIDE SEQUENCE</scope>
    <source>
        <strain evidence="2">Cit 7</strain>
    </source>
</reference>
<dbReference type="InterPro" id="IPR013762">
    <property type="entry name" value="Integrase-like_cat_sf"/>
</dbReference>
<protein>
    <submittedName>
        <fullName evidence="2">Site-specific integrase</fullName>
    </submittedName>
</protein>
<dbReference type="GO" id="GO:0003677">
    <property type="term" value="F:DNA binding"/>
    <property type="evidence" value="ECO:0007669"/>
    <property type="project" value="InterPro"/>
</dbReference>
<reference evidence="2" key="2">
    <citation type="submission" date="2021-04" db="EMBL/GenBank/DDBJ databases">
        <title>A complete genome sequence for Pseudomonas syringae Cit7.</title>
        <authorList>
            <person name="Baltrus D.A."/>
        </authorList>
    </citation>
    <scope>NUCLEOTIDE SEQUENCE</scope>
    <source>
        <strain evidence="2">Cit 7</strain>
    </source>
</reference>
<dbReference type="InterPro" id="IPR011010">
    <property type="entry name" value="DNA_brk_join_enz"/>
</dbReference>
<dbReference type="SUPFAM" id="SSF56349">
    <property type="entry name" value="DNA breaking-rejoining enzymes"/>
    <property type="match status" value="1"/>
</dbReference>
<dbReference type="EMBL" id="CP073636">
    <property type="protein sequence ID" value="QUP66644.1"/>
    <property type="molecule type" value="Genomic_DNA"/>
</dbReference>
<dbReference type="Gene3D" id="1.10.443.10">
    <property type="entry name" value="Intergrase catalytic core"/>
    <property type="match status" value="1"/>
</dbReference>
<dbReference type="AlphaFoldDB" id="A0A8T8LYU5"/>
<accession>A0A8T8LYU5</accession>
<proteinExistence type="predicted"/>
<keyword evidence="1" id="KW-0233">DNA recombination</keyword>
<organism evidence="2 3">
    <name type="scientific">Pseudomonas syringae Cit 7</name>
    <dbReference type="NCBI Taxonomy" id="629264"/>
    <lineage>
        <taxon>Bacteria</taxon>
        <taxon>Pseudomonadati</taxon>
        <taxon>Pseudomonadota</taxon>
        <taxon>Gammaproteobacteria</taxon>
        <taxon>Pseudomonadales</taxon>
        <taxon>Pseudomonadaceae</taxon>
        <taxon>Pseudomonas</taxon>
        <taxon>Pseudomonas syringae</taxon>
    </lineage>
</organism>
<dbReference type="Proteomes" id="UP000005924">
    <property type="component" value="Chromosome"/>
</dbReference>
<evidence type="ECO:0000256" key="1">
    <source>
        <dbReference type="ARBA" id="ARBA00023172"/>
    </source>
</evidence>
<dbReference type="GO" id="GO:0015074">
    <property type="term" value="P:DNA integration"/>
    <property type="evidence" value="ECO:0007669"/>
    <property type="project" value="InterPro"/>
</dbReference>
<sequence length="374" mass="43421">MDGVREPKRGRTHIRTIQLRCLYFLLWISENFSFLSVQPLIGESGCSPQITITFKRNPHTGHLEIYHSDLVSPAPPIDDKGVITEKAIQSVQDAIFRHHNIQELPARALTKLKHDPSFFHILNTYIYERRMFMIRMMKLTGLRPEELIDIPLSLNLEVLTKLYISIPTKKREYPAPIRKFRVNSRAAMDFDRYITQRKDFLRALVERGSIKSIPDSLLLTVQGSPLKKSSMTKDFDRLCISAGLGDVRACLSMFRHRFVTREIHILLIERFEKHPDLQIAWTAALRDDICFIVAQKTGHKHPASLHVYFHEEYRLLTKDPEEVLMRKNVEILDESQDALIDLKFQNQLTPSNSMADEISKIQSNIDRLYAKIFG</sequence>
<evidence type="ECO:0000313" key="3">
    <source>
        <dbReference type="Proteomes" id="UP000005924"/>
    </source>
</evidence>
<gene>
    <name evidence="2" type="ORF">PSYCIT7_002965</name>
</gene>
<dbReference type="RefSeq" id="WP_141249913.1">
    <property type="nucleotide sequence ID" value="NZ_CP073636.1"/>
</dbReference>
<evidence type="ECO:0000313" key="2">
    <source>
        <dbReference type="EMBL" id="QUP66644.1"/>
    </source>
</evidence>